<proteinExistence type="predicted"/>
<accession>A0A0G4IVN8</accession>
<evidence type="ECO:0000313" key="1">
    <source>
        <dbReference type="EMBL" id="CEO99370.1"/>
    </source>
</evidence>
<protein>
    <submittedName>
        <fullName evidence="1">Uncharacterized protein</fullName>
    </submittedName>
</protein>
<name>A0A0G4IVN8_PLABS</name>
<sequence>MYTGDPGVNARRPAGANGLLNVTLVAPFCWEPLTSVSTDPLGNGPGCVCDDENPLNTVRLPDASSIHAVADSVFRWPSGALDHPSEIHPGVLPDSLNVTTFAIVSVVQDTCMTPSAVTKAPLPAEGVLDGKMEMGATPRLSCSGYDVGDCPSWLE</sequence>
<keyword evidence="2" id="KW-1185">Reference proteome</keyword>
<dbReference type="AlphaFoldDB" id="A0A0G4IVN8"/>
<gene>
    <name evidence="1" type="ORF">PBRA_001276</name>
</gene>
<dbReference type="EMBL" id="CDSF01000090">
    <property type="protein sequence ID" value="CEO99370.1"/>
    <property type="molecule type" value="Genomic_DNA"/>
</dbReference>
<organism evidence="1 2">
    <name type="scientific">Plasmodiophora brassicae</name>
    <name type="common">Clubroot disease agent</name>
    <dbReference type="NCBI Taxonomy" id="37360"/>
    <lineage>
        <taxon>Eukaryota</taxon>
        <taxon>Sar</taxon>
        <taxon>Rhizaria</taxon>
        <taxon>Endomyxa</taxon>
        <taxon>Phytomyxea</taxon>
        <taxon>Plasmodiophorida</taxon>
        <taxon>Plasmodiophoridae</taxon>
        <taxon>Plasmodiophora</taxon>
    </lineage>
</organism>
<evidence type="ECO:0000313" key="2">
    <source>
        <dbReference type="Proteomes" id="UP000039324"/>
    </source>
</evidence>
<reference evidence="1 2" key="1">
    <citation type="submission" date="2015-02" db="EMBL/GenBank/DDBJ databases">
        <authorList>
            <person name="Chooi Y.-H."/>
        </authorList>
    </citation>
    <scope>NUCLEOTIDE SEQUENCE [LARGE SCALE GENOMIC DNA]</scope>
    <source>
        <strain evidence="1">E3</strain>
    </source>
</reference>
<dbReference type="Proteomes" id="UP000039324">
    <property type="component" value="Unassembled WGS sequence"/>
</dbReference>